<dbReference type="Proteomes" id="UP001260956">
    <property type="component" value="Unassembled WGS sequence"/>
</dbReference>
<evidence type="ECO:0000313" key="3">
    <source>
        <dbReference type="Proteomes" id="UP001260956"/>
    </source>
</evidence>
<name>A0AAW8RIS1_ENTFC</name>
<comment type="caution">
    <text evidence="2">The sequence shown here is derived from an EMBL/GenBank/DDBJ whole genome shotgun (WGS) entry which is preliminary data.</text>
</comment>
<dbReference type="GO" id="GO:0016757">
    <property type="term" value="F:glycosyltransferase activity"/>
    <property type="evidence" value="ECO:0007669"/>
    <property type="project" value="InterPro"/>
</dbReference>
<proteinExistence type="predicted"/>
<dbReference type="EMBL" id="JARPTX010000041">
    <property type="protein sequence ID" value="MDT2370660.1"/>
    <property type="molecule type" value="Genomic_DNA"/>
</dbReference>
<dbReference type="InterPro" id="IPR001296">
    <property type="entry name" value="Glyco_trans_1"/>
</dbReference>
<protein>
    <submittedName>
        <fullName evidence="2">Glycosyltransferase</fullName>
    </submittedName>
</protein>
<evidence type="ECO:0000259" key="1">
    <source>
        <dbReference type="Pfam" id="PF00534"/>
    </source>
</evidence>
<feature type="domain" description="Glycosyl transferase family 1" evidence="1">
    <location>
        <begin position="163"/>
        <end position="315"/>
    </location>
</feature>
<evidence type="ECO:0000313" key="2">
    <source>
        <dbReference type="EMBL" id="MDT2370660.1"/>
    </source>
</evidence>
<dbReference type="AlphaFoldDB" id="A0AAW8RIS1"/>
<dbReference type="SUPFAM" id="SSF53756">
    <property type="entry name" value="UDP-Glycosyltransferase/glycogen phosphorylase"/>
    <property type="match status" value="1"/>
</dbReference>
<dbReference type="Pfam" id="PF00534">
    <property type="entry name" value="Glycos_transf_1"/>
    <property type="match status" value="1"/>
</dbReference>
<dbReference type="RefSeq" id="WP_002349994.1">
    <property type="nucleotide sequence ID" value="NZ_CP038166.1"/>
</dbReference>
<dbReference type="PANTHER" id="PTHR12526">
    <property type="entry name" value="GLYCOSYLTRANSFERASE"/>
    <property type="match status" value="1"/>
</dbReference>
<gene>
    <name evidence="2" type="ORF">P6Z85_10970</name>
</gene>
<sequence length="338" mass="38619">MKDLNLYIGEFPAPFNGVSVKNSLLYTEVFSKHNVKILDLAECKRQPWHIPFVFLKLIFELIVAENVLIGVGTDKRRKIILGLQRILRGKKRLKNITLVAMGGRLHLSAQQDRLFLNQLKEVGTILVETNGIESGLKILGITNTKVIPNCRTLKGEQAPRMVNDKVKFVYFSVVCAEKGMDDIVEAVENIKEGYTLDIYGEIVERYKAKFLEFLNNHPEVKYHGVFDSTTEKVYSELNQYDVMLFPTHWKGEGVPGTLVESKISGITAIVSDWNFNKEVVIDGIEGIVSDNLINAMQKLIDDKNLLMQLKTNAYRSRFRYSTKTYEEQLLLCIERRVV</sequence>
<dbReference type="Gene3D" id="3.40.50.2000">
    <property type="entry name" value="Glycogen Phosphorylase B"/>
    <property type="match status" value="1"/>
</dbReference>
<reference evidence="2" key="1">
    <citation type="submission" date="2023-03" db="EMBL/GenBank/DDBJ databases">
        <authorList>
            <person name="Shen W."/>
            <person name="Cai J."/>
        </authorList>
    </citation>
    <scope>NUCLEOTIDE SEQUENCE</scope>
    <source>
        <strain evidence="2">B1010-2</strain>
    </source>
</reference>
<organism evidence="2 3">
    <name type="scientific">Enterococcus faecium</name>
    <name type="common">Streptococcus faecium</name>
    <dbReference type="NCBI Taxonomy" id="1352"/>
    <lineage>
        <taxon>Bacteria</taxon>
        <taxon>Bacillati</taxon>
        <taxon>Bacillota</taxon>
        <taxon>Bacilli</taxon>
        <taxon>Lactobacillales</taxon>
        <taxon>Enterococcaceae</taxon>
        <taxon>Enterococcus</taxon>
    </lineage>
</organism>
<accession>A0AAW8RIS1</accession>